<sequence length="98" mass="10971">MFNRHQEGKTLPRGIHEGLLDAIGIFAFLFGTRLGREERLPTSAELRDYLDYAGVSFGVDLLLYAPPHRPVNVYLMTAIDAFLTGLAAGIMQRHRGKK</sequence>
<gene>
    <name evidence="1" type="ORF">DXX99_04165</name>
</gene>
<dbReference type="EMBL" id="QSLN01000003">
    <property type="protein sequence ID" value="RDV84031.1"/>
    <property type="molecule type" value="Genomic_DNA"/>
</dbReference>
<name>A0A3D8P5U4_9THEO</name>
<organism evidence="1 2">
    <name type="scientific">Ammonifex thiophilus</name>
    <dbReference type="NCBI Taxonomy" id="444093"/>
    <lineage>
        <taxon>Bacteria</taxon>
        <taxon>Bacillati</taxon>
        <taxon>Bacillota</taxon>
        <taxon>Clostridia</taxon>
        <taxon>Thermoanaerobacterales</taxon>
        <taxon>Thermoanaerobacteraceae</taxon>
        <taxon>Ammonifex</taxon>
    </lineage>
</organism>
<protein>
    <submittedName>
        <fullName evidence="1">Uncharacterized protein</fullName>
    </submittedName>
</protein>
<keyword evidence="2" id="KW-1185">Reference proteome</keyword>
<evidence type="ECO:0000313" key="2">
    <source>
        <dbReference type="Proteomes" id="UP000256329"/>
    </source>
</evidence>
<dbReference type="Proteomes" id="UP000256329">
    <property type="component" value="Unassembled WGS sequence"/>
</dbReference>
<reference evidence="1 2" key="1">
    <citation type="submission" date="2018-08" db="EMBL/GenBank/DDBJ databases">
        <title>Form III RuBisCO-mediated autotrophy in Thermodesulfobium bacteria.</title>
        <authorList>
            <person name="Toshchakov S.V."/>
            <person name="Kublanov I.V."/>
            <person name="Frolov E."/>
            <person name="Bonch-Osmolovskaya E.A."/>
            <person name="Tourova T.P."/>
            <person name="Chernych N.A."/>
            <person name="Lebedinsky A.V."/>
        </authorList>
    </citation>
    <scope>NUCLEOTIDE SEQUENCE [LARGE SCALE GENOMIC DNA]</scope>
    <source>
        <strain evidence="1 2">SR</strain>
    </source>
</reference>
<dbReference type="AlphaFoldDB" id="A0A3D8P5U4"/>
<dbReference type="OrthoDB" id="9838443at2"/>
<evidence type="ECO:0000313" key="1">
    <source>
        <dbReference type="EMBL" id="RDV84031.1"/>
    </source>
</evidence>
<dbReference type="RefSeq" id="WP_115792251.1">
    <property type="nucleotide sequence ID" value="NZ_QSLN01000003.1"/>
</dbReference>
<proteinExistence type="predicted"/>
<comment type="caution">
    <text evidence="1">The sequence shown here is derived from an EMBL/GenBank/DDBJ whole genome shotgun (WGS) entry which is preliminary data.</text>
</comment>
<accession>A0A3D8P5U4</accession>